<reference evidence="6 7" key="1">
    <citation type="submission" date="2016-10" db="EMBL/GenBank/DDBJ databases">
        <authorList>
            <person name="de Groot N.N."/>
        </authorList>
    </citation>
    <scope>NUCLEOTIDE SEQUENCE [LARGE SCALE GENOMIC DNA]</scope>
    <source>
        <strain evidence="6 7">JCM 11308</strain>
    </source>
</reference>
<keyword evidence="3" id="KW-0560">Oxidoreductase</keyword>
<dbReference type="InterPro" id="IPR050765">
    <property type="entry name" value="Riboflavin_Biosynth_HTPR"/>
</dbReference>
<protein>
    <submittedName>
        <fullName evidence="6">5-amino-6-(5-phosphoribosylamino)uracil reductase</fullName>
    </submittedName>
</protein>
<dbReference type="NCBIfam" id="NF010664">
    <property type="entry name" value="PRK14059.1-2"/>
    <property type="match status" value="1"/>
</dbReference>
<dbReference type="InterPro" id="IPR024072">
    <property type="entry name" value="DHFR-like_dom_sf"/>
</dbReference>
<dbReference type="EMBL" id="FNAB01000002">
    <property type="protein sequence ID" value="SDC95343.1"/>
    <property type="molecule type" value="Genomic_DNA"/>
</dbReference>
<comment type="pathway">
    <text evidence="1">Cofactor biosynthesis; riboflavin biosynthesis.</text>
</comment>
<dbReference type="Gene3D" id="3.40.430.10">
    <property type="entry name" value="Dihydrofolate Reductase, subunit A"/>
    <property type="match status" value="1"/>
</dbReference>
<evidence type="ECO:0000313" key="6">
    <source>
        <dbReference type="EMBL" id="SDC95343.1"/>
    </source>
</evidence>
<evidence type="ECO:0000259" key="5">
    <source>
        <dbReference type="Pfam" id="PF01872"/>
    </source>
</evidence>
<feature type="region of interest" description="Disordered" evidence="4">
    <location>
        <begin position="85"/>
        <end position="107"/>
    </location>
</feature>
<dbReference type="NCBIfam" id="NF010663">
    <property type="entry name" value="PRK14059.1-1"/>
    <property type="match status" value="1"/>
</dbReference>
<keyword evidence="7" id="KW-1185">Reference proteome</keyword>
<evidence type="ECO:0000256" key="4">
    <source>
        <dbReference type="SAM" id="MobiDB-lite"/>
    </source>
</evidence>
<evidence type="ECO:0000256" key="1">
    <source>
        <dbReference type="ARBA" id="ARBA00005104"/>
    </source>
</evidence>
<dbReference type="Proteomes" id="UP000199417">
    <property type="component" value="Unassembled WGS sequence"/>
</dbReference>
<dbReference type="PANTHER" id="PTHR38011">
    <property type="entry name" value="DIHYDROFOLATE REDUCTASE FAMILY PROTEIN (AFU_ORTHOLOGUE AFUA_8G06820)"/>
    <property type="match status" value="1"/>
</dbReference>
<evidence type="ECO:0000256" key="3">
    <source>
        <dbReference type="ARBA" id="ARBA00023002"/>
    </source>
</evidence>
<dbReference type="RefSeq" id="WP_072843926.1">
    <property type="nucleotide sequence ID" value="NZ_FNAB01000002.1"/>
</dbReference>
<dbReference type="STRING" id="168276.SAMN05444580_102192"/>
<evidence type="ECO:0000313" key="7">
    <source>
        <dbReference type="Proteomes" id="UP000199417"/>
    </source>
</evidence>
<dbReference type="AlphaFoldDB" id="A0A1G6QSR6"/>
<proteinExistence type="predicted"/>
<accession>A0A1G6QSR6</accession>
<gene>
    <name evidence="6" type="ORF">SAMN05444580_102192</name>
</gene>
<dbReference type="Pfam" id="PF01872">
    <property type="entry name" value="RibD_C"/>
    <property type="match status" value="1"/>
</dbReference>
<dbReference type="InterPro" id="IPR002734">
    <property type="entry name" value="RibDG_C"/>
</dbReference>
<name>A0A1G6QSR6_9NOCA</name>
<dbReference type="PANTHER" id="PTHR38011:SF7">
    <property type="entry name" value="2,5-DIAMINO-6-RIBOSYLAMINO-4(3H)-PYRIMIDINONE 5'-PHOSPHATE REDUCTASE"/>
    <property type="match status" value="1"/>
</dbReference>
<keyword evidence="2" id="KW-0521">NADP</keyword>
<organism evidence="6 7">
    <name type="scientific">Rhodococcus tukisamuensis</name>
    <dbReference type="NCBI Taxonomy" id="168276"/>
    <lineage>
        <taxon>Bacteria</taxon>
        <taxon>Bacillati</taxon>
        <taxon>Actinomycetota</taxon>
        <taxon>Actinomycetes</taxon>
        <taxon>Mycobacteriales</taxon>
        <taxon>Nocardiaceae</taxon>
        <taxon>Rhodococcus</taxon>
    </lineage>
</organism>
<dbReference type="GO" id="GO:0009231">
    <property type="term" value="P:riboflavin biosynthetic process"/>
    <property type="evidence" value="ECO:0007669"/>
    <property type="project" value="InterPro"/>
</dbReference>
<dbReference type="SUPFAM" id="SSF53597">
    <property type="entry name" value="Dihydrofolate reductase-like"/>
    <property type="match status" value="1"/>
</dbReference>
<feature type="domain" description="Bacterial bifunctional deaminase-reductase C-terminal" evidence="5">
    <location>
        <begin position="31"/>
        <end position="240"/>
    </location>
</feature>
<sequence>MHHLDNGTYFTPLDDDALRDLYRGPADLETPWVRSNFVASIDGAVSANGTSGGLGTPADRRLFTILRELADVVLVGAGTVRAENYGGARTGDDARTRRRGRGQSDTPPIAVVTAGANLDPGSRLLTDTVVAPLILTCAAAPAARKDALAAAGARVFEIGDDAVPSRAILDTLGGLGLHRVLCEGGPALFGQLLGDDAVDELCLTTAPMLVAGAAGRIATSPRAVATPMRRAHLLGDDDGTVLTRWVRERPR</sequence>
<evidence type="ECO:0000256" key="2">
    <source>
        <dbReference type="ARBA" id="ARBA00022857"/>
    </source>
</evidence>
<dbReference type="GO" id="GO:0008703">
    <property type="term" value="F:5-amino-6-(5-phosphoribosylamino)uracil reductase activity"/>
    <property type="evidence" value="ECO:0007669"/>
    <property type="project" value="InterPro"/>
</dbReference>